<protein>
    <recommendedName>
        <fullName evidence="1">T6SS Phospholipase effector Tle1-like catalytic domain-containing protein</fullName>
    </recommendedName>
</protein>
<feature type="domain" description="T6SS Phospholipase effector Tle1-like catalytic" evidence="1">
    <location>
        <begin position="377"/>
        <end position="665"/>
    </location>
</feature>
<dbReference type="EMBL" id="PDKK01000002">
    <property type="protein sequence ID" value="RXK07640.1"/>
    <property type="molecule type" value="Genomic_DNA"/>
</dbReference>
<proteinExistence type="predicted"/>
<dbReference type="Proteomes" id="UP000289758">
    <property type="component" value="Unassembled WGS sequence"/>
</dbReference>
<name>A0A4Q1ATX1_9BACT</name>
<dbReference type="AlphaFoldDB" id="A0A4Q1ATX1"/>
<accession>A0A4Q1ATX1</accession>
<gene>
    <name evidence="2" type="ORF">CRV07_04040</name>
</gene>
<comment type="caution">
    <text evidence="2">The sequence shown here is derived from an EMBL/GenBank/DDBJ whole genome shotgun (WGS) entry which is preliminary data.</text>
</comment>
<evidence type="ECO:0000259" key="1">
    <source>
        <dbReference type="Pfam" id="PF09994"/>
    </source>
</evidence>
<sequence length="863" mass="100090">MGKKERFIGEVYYNNDEFMIKESFSLVNSSKIYIDDERSRCAYMVISKEEAKELSGSLDDEQKVLNDIKNKYGAIVRQAIKEEEKYKKQYKDSFLSSVDIDSKIVYLQSIPIIYGKKFETFLKAKEFYCEQKNLDDEKKEEDISAGVAYLKKSKEKCNDILDIERRKFNVNLKTSDSKQAYALIMVPYVYNKKNEEMVLTLEEGTDSLTLMPKTKVEYGVFFDGTNNNMYNIEFYQDYKKYMSEQCEYINENINNSFPKRQFQYSSYIEVITYHPDPENYPNIMNLVRDEITDKIRYFQASANIKNNYGKDNASKDAKEVFGFLLEVRNTLKGEDSFLENMVESMQGINGVTGKEEEIDELIIKKILPSNSDSSSYTNGYTNIKRLYEHYEGADSFSKNPNAHEYDLRRFRVYASGSGTVDPFDNNSLDDDSMVGLGLGLGKTGVHAHILYICHKIATELRNNKLSHIDELVLDTFGFSRGATEARHFVCSIQEKFELINDEQNYLKYALDTKEKDIFSCFYPNQDGLYTKVGKKVYFNPLRTDIKQVSETVSSGQSATIYHQNPYYNEAEISIDAISFRHVNIVDTVTHLGVKQSNDWKDLKIDFKKDKVGSVFHLMAADEYRYNFDAYSIFKDKYEGIFKEEGNFKEFMVPGAHADVGGGYENFGSVESVKIMDYYSGDNNKIKAWNNKYRWIDNEDIDIQGVDSFYNLQKDGIFYKKSSSYNQENVSGVIMCRTNLSWEYELVTLYLMHNEAIDKFKNKSEKDRVPLNRLLDKYKLSSIKTLNDKELKLLYDIKNKLEEHSASTYDKKEKELHLSLRSKFIHHSSSFGIVNKPSTKGNKFSNEEIYGKRSIYGSTGDKFS</sequence>
<dbReference type="PANTHER" id="PTHR33840">
    <property type="match status" value="1"/>
</dbReference>
<organism evidence="2 3">
    <name type="scientific">Halarcobacter ebronensis</name>
    <dbReference type="NCBI Taxonomy" id="1462615"/>
    <lineage>
        <taxon>Bacteria</taxon>
        <taxon>Pseudomonadati</taxon>
        <taxon>Campylobacterota</taxon>
        <taxon>Epsilonproteobacteria</taxon>
        <taxon>Campylobacterales</taxon>
        <taxon>Arcobacteraceae</taxon>
        <taxon>Halarcobacter</taxon>
    </lineage>
</organism>
<evidence type="ECO:0000313" key="2">
    <source>
        <dbReference type="EMBL" id="RXK07640.1"/>
    </source>
</evidence>
<keyword evidence="3" id="KW-1185">Reference proteome</keyword>
<reference evidence="2 3" key="1">
    <citation type="submission" date="2017-10" db="EMBL/GenBank/DDBJ databases">
        <title>Genomics of the genus Arcobacter.</title>
        <authorList>
            <person name="Perez-Cataluna A."/>
            <person name="Figueras M.J."/>
        </authorList>
    </citation>
    <scope>NUCLEOTIDE SEQUENCE [LARGE SCALE GENOMIC DNA]</scope>
    <source>
        <strain evidence="2 3">CECT 8441</strain>
    </source>
</reference>
<dbReference type="Pfam" id="PF09994">
    <property type="entry name" value="T6SS_Tle1-like_cat"/>
    <property type="match status" value="1"/>
</dbReference>
<dbReference type="OrthoDB" id="5445630at2"/>
<dbReference type="PANTHER" id="PTHR33840:SF1">
    <property type="entry name" value="TLE1 PHOSPHOLIPASE DOMAIN-CONTAINING PROTEIN"/>
    <property type="match status" value="1"/>
</dbReference>
<evidence type="ECO:0000313" key="3">
    <source>
        <dbReference type="Proteomes" id="UP000289758"/>
    </source>
</evidence>
<dbReference type="RefSeq" id="WP_129086519.1">
    <property type="nucleotide sequence ID" value="NZ_CP053836.1"/>
</dbReference>
<dbReference type="InterPro" id="IPR018712">
    <property type="entry name" value="Tle1-like_cat"/>
</dbReference>